<dbReference type="RefSeq" id="WP_170144089.1">
    <property type="nucleotide sequence ID" value="NZ_QTUA01000001.1"/>
</dbReference>
<dbReference type="InterPro" id="IPR012338">
    <property type="entry name" value="Beta-lactam/transpept-like"/>
</dbReference>
<dbReference type="Gene3D" id="3.40.710.10">
    <property type="entry name" value="DD-peptidase/beta-lactamase superfamily"/>
    <property type="match status" value="1"/>
</dbReference>
<feature type="chain" id="PRO_5039476953" evidence="2">
    <location>
        <begin position="25"/>
        <end position="371"/>
    </location>
</feature>
<protein>
    <submittedName>
        <fullName evidence="4">Beta-lactamase family protein</fullName>
    </submittedName>
</protein>
<evidence type="ECO:0000313" key="5">
    <source>
        <dbReference type="Proteomes" id="UP000256253"/>
    </source>
</evidence>
<organism evidence="4 5">
    <name type="scientific">Calidifontibacter indicus</name>
    <dbReference type="NCBI Taxonomy" id="419650"/>
    <lineage>
        <taxon>Bacteria</taxon>
        <taxon>Bacillati</taxon>
        <taxon>Actinomycetota</taxon>
        <taxon>Actinomycetes</taxon>
        <taxon>Micrococcales</taxon>
        <taxon>Dermacoccaceae</taxon>
        <taxon>Calidifontibacter</taxon>
    </lineage>
</organism>
<dbReference type="Proteomes" id="UP000256253">
    <property type="component" value="Unassembled WGS sequence"/>
</dbReference>
<evidence type="ECO:0000259" key="3">
    <source>
        <dbReference type="Pfam" id="PF13354"/>
    </source>
</evidence>
<name>A0A3D9UQJ8_9MICO</name>
<proteinExistence type="predicted"/>
<accession>A0A3D9UQJ8</accession>
<evidence type="ECO:0000313" key="4">
    <source>
        <dbReference type="EMBL" id="REF31536.1"/>
    </source>
</evidence>
<evidence type="ECO:0000256" key="1">
    <source>
        <dbReference type="SAM" id="MobiDB-lite"/>
    </source>
</evidence>
<dbReference type="SUPFAM" id="SSF56601">
    <property type="entry name" value="beta-lactamase/transpeptidase-like"/>
    <property type="match status" value="1"/>
</dbReference>
<evidence type="ECO:0000256" key="2">
    <source>
        <dbReference type="SAM" id="SignalP"/>
    </source>
</evidence>
<dbReference type="Pfam" id="PF13354">
    <property type="entry name" value="Beta-lactamase2"/>
    <property type="match status" value="1"/>
</dbReference>
<dbReference type="InterPro" id="IPR045155">
    <property type="entry name" value="Beta-lactam_cat"/>
</dbReference>
<comment type="caution">
    <text evidence="4">The sequence shown here is derived from an EMBL/GenBank/DDBJ whole genome shotgun (WGS) entry which is preliminary data.</text>
</comment>
<feature type="signal peptide" evidence="2">
    <location>
        <begin position="1"/>
        <end position="24"/>
    </location>
</feature>
<dbReference type="InterPro" id="IPR000871">
    <property type="entry name" value="Beta-lactam_class-A"/>
</dbReference>
<keyword evidence="2" id="KW-0732">Signal</keyword>
<keyword evidence="5" id="KW-1185">Reference proteome</keyword>
<feature type="compositionally biased region" description="Low complexity" evidence="1">
    <location>
        <begin position="34"/>
        <end position="62"/>
    </location>
</feature>
<dbReference type="PANTHER" id="PTHR35333">
    <property type="entry name" value="BETA-LACTAMASE"/>
    <property type="match status" value="1"/>
</dbReference>
<dbReference type="GO" id="GO:0046677">
    <property type="term" value="P:response to antibiotic"/>
    <property type="evidence" value="ECO:0007669"/>
    <property type="project" value="InterPro"/>
</dbReference>
<dbReference type="PANTHER" id="PTHR35333:SF5">
    <property type="entry name" value="CONSERVED LIPOPROTEIN LPQF-RELATED"/>
    <property type="match status" value="1"/>
</dbReference>
<dbReference type="GO" id="GO:0008800">
    <property type="term" value="F:beta-lactamase activity"/>
    <property type="evidence" value="ECO:0007669"/>
    <property type="project" value="InterPro"/>
</dbReference>
<reference evidence="4 5" key="1">
    <citation type="submission" date="2018-08" db="EMBL/GenBank/DDBJ databases">
        <title>Sequencing the genomes of 1000 actinobacteria strains.</title>
        <authorList>
            <person name="Klenk H.-P."/>
        </authorList>
    </citation>
    <scope>NUCLEOTIDE SEQUENCE [LARGE SCALE GENOMIC DNA]</scope>
    <source>
        <strain evidence="4 5">DSM 22967</strain>
    </source>
</reference>
<dbReference type="GO" id="GO:0030655">
    <property type="term" value="P:beta-lactam antibiotic catabolic process"/>
    <property type="evidence" value="ECO:0007669"/>
    <property type="project" value="InterPro"/>
</dbReference>
<feature type="region of interest" description="Disordered" evidence="1">
    <location>
        <begin position="30"/>
        <end position="65"/>
    </location>
</feature>
<dbReference type="EMBL" id="QTUA01000001">
    <property type="protein sequence ID" value="REF31536.1"/>
    <property type="molecule type" value="Genomic_DNA"/>
</dbReference>
<dbReference type="PROSITE" id="PS51257">
    <property type="entry name" value="PROKAR_LIPOPROTEIN"/>
    <property type="match status" value="1"/>
</dbReference>
<feature type="domain" description="Beta-lactamase class A catalytic" evidence="3">
    <location>
        <begin position="107"/>
        <end position="200"/>
    </location>
</feature>
<sequence>MKRPTAPRRAAVLSALTSLPVALAGCTGSPAPAPTDASSPASVTSSSTTTSTSSNASPPVVTADGVDPKAWTAVDASARRAGGIVALLAAVVSPSGQVRVVHRTGSTDLRPIASVAKLYVMVALLDALRDGKLTWNTAITVRSQDISAGSGSLAGRGVGARVTVFEAARLMFQESDNTATSALIRTLGQPAMATALRETGHCAPDRMTPFLTVREDLWLLYSAGAAGARSQWAVASPAERTRLISPATKSPAAFHGAPAWRAGLGYVASAEDIARAWAVIADRVRTLRSTGAASVMTVPSPGFTRPTGWSTVWFKSGALDSVRAGTWFAPASGRSPNGRVVVVLAADGPGESGVAAIGGAAAAQLERYATP</sequence>
<gene>
    <name evidence="4" type="ORF">DFJ65_2605</name>
</gene>
<dbReference type="AlphaFoldDB" id="A0A3D9UQJ8"/>